<evidence type="ECO:0000313" key="3">
    <source>
        <dbReference type="Proteomes" id="UP001055439"/>
    </source>
</evidence>
<keyword evidence="3" id="KW-1185">Reference proteome</keyword>
<sequence length="32" mass="3995">MDNSNKISFLNKNLFFDLFHLFHYRNKRGYTL</sequence>
<evidence type="ECO:0000313" key="2">
    <source>
        <dbReference type="EMBL" id="URD91407.1"/>
    </source>
</evidence>
<dbReference type="Pfam" id="PF05695">
    <property type="entry name" value="Ycf2"/>
    <property type="match status" value="1"/>
</dbReference>
<dbReference type="InterPro" id="IPR056777">
    <property type="entry name" value="Ycf2_N"/>
</dbReference>
<gene>
    <name evidence="2" type="ORF">MUK42_16365</name>
</gene>
<name>A0A9E7FC04_9LILI</name>
<protein>
    <recommendedName>
        <fullName evidence="1">Ycf2 N-terminal domain-containing protein</fullName>
    </recommendedName>
</protein>
<reference evidence="2" key="1">
    <citation type="submission" date="2022-05" db="EMBL/GenBank/DDBJ databases">
        <title>The Musa troglodytarum L. genome provides insights into the mechanism of non-climacteric behaviour and enrichment of carotenoids.</title>
        <authorList>
            <person name="Wang J."/>
        </authorList>
    </citation>
    <scope>NUCLEOTIDE SEQUENCE</scope>
    <source>
        <tissue evidence="2">Leaf</tissue>
    </source>
</reference>
<evidence type="ECO:0000259" key="1">
    <source>
        <dbReference type="Pfam" id="PF05695"/>
    </source>
</evidence>
<dbReference type="Proteomes" id="UP001055439">
    <property type="component" value="Chromosome 2"/>
</dbReference>
<organism evidence="2 3">
    <name type="scientific">Musa troglodytarum</name>
    <name type="common">fe'i banana</name>
    <dbReference type="NCBI Taxonomy" id="320322"/>
    <lineage>
        <taxon>Eukaryota</taxon>
        <taxon>Viridiplantae</taxon>
        <taxon>Streptophyta</taxon>
        <taxon>Embryophyta</taxon>
        <taxon>Tracheophyta</taxon>
        <taxon>Spermatophyta</taxon>
        <taxon>Magnoliopsida</taxon>
        <taxon>Liliopsida</taxon>
        <taxon>Zingiberales</taxon>
        <taxon>Musaceae</taxon>
        <taxon>Musa</taxon>
    </lineage>
</organism>
<accession>A0A9E7FC04</accession>
<proteinExistence type="predicted"/>
<feature type="domain" description="Ycf2 N-terminal" evidence="1">
    <location>
        <begin position="1"/>
        <end position="32"/>
    </location>
</feature>
<dbReference type="EMBL" id="CP097504">
    <property type="protein sequence ID" value="URD91407.1"/>
    <property type="molecule type" value="Genomic_DNA"/>
</dbReference>
<dbReference type="AlphaFoldDB" id="A0A9E7FC04"/>